<gene>
    <name evidence="7" type="ORF">ABXS70_01810</name>
</gene>
<keyword evidence="3" id="KW-0731">Sigma factor</keyword>
<dbReference type="Gene3D" id="1.10.10.10">
    <property type="entry name" value="Winged helix-like DNA-binding domain superfamily/Winged helix DNA-binding domain"/>
    <property type="match status" value="1"/>
</dbReference>
<evidence type="ECO:0000256" key="2">
    <source>
        <dbReference type="ARBA" id="ARBA00023015"/>
    </source>
</evidence>
<dbReference type="Pfam" id="PF08281">
    <property type="entry name" value="Sigma70_r4_2"/>
    <property type="match status" value="1"/>
</dbReference>
<dbReference type="InterPro" id="IPR007627">
    <property type="entry name" value="RNA_pol_sigma70_r2"/>
</dbReference>
<dbReference type="GO" id="GO:0006352">
    <property type="term" value="P:DNA-templated transcription initiation"/>
    <property type="evidence" value="ECO:0007669"/>
    <property type="project" value="InterPro"/>
</dbReference>
<dbReference type="InterPro" id="IPR036388">
    <property type="entry name" value="WH-like_DNA-bd_sf"/>
</dbReference>
<sequence length="197" mass="23233">MSEENEYITLVRQTLAGDHEAYGELYEKTVTDVYRAVRFLVRDVADADDLVQEIYIQAYGSLARYDTGRSFRSWLMGVSMRQVKNYRRRKMMQFRFKQRIEQLDKDTGREVDFSSQLVRRLSNQSLLEHVQRLPYKLQQVVTLHYLNEYTQEEVADILNIPLGTVKSRIHAALTKLRQKHQLHSELARKVDHANEIG</sequence>
<dbReference type="NCBIfam" id="TIGR02937">
    <property type="entry name" value="sigma70-ECF"/>
    <property type="match status" value="1"/>
</dbReference>
<dbReference type="AlphaFoldDB" id="A0AAU8NEN7"/>
<keyword evidence="2" id="KW-0805">Transcription regulation</keyword>
<dbReference type="InterPro" id="IPR014284">
    <property type="entry name" value="RNA_pol_sigma-70_dom"/>
</dbReference>
<dbReference type="SUPFAM" id="SSF88659">
    <property type="entry name" value="Sigma3 and sigma4 domains of RNA polymerase sigma factors"/>
    <property type="match status" value="1"/>
</dbReference>
<feature type="domain" description="RNA polymerase sigma-70 region 2" evidence="5">
    <location>
        <begin position="25"/>
        <end position="90"/>
    </location>
</feature>
<dbReference type="InterPro" id="IPR013249">
    <property type="entry name" value="RNA_pol_sigma70_r4_t2"/>
</dbReference>
<proteinExistence type="inferred from homology"/>
<protein>
    <submittedName>
        <fullName evidence="7">Sigma-70 family RNA polymerase sigma factor</fullName>
    </submittedName>
</protein>
<dbReference type="CDD" id="cd06171">
    <property type="entry name" value="Sigma70_r4"/>
    <property type="match status" value="1"/>
</dbReference>
<evidence type="ECO:0000259" key="6">
    <source>
        <dbReference type="Pfam" id="PF08281"/>
    </source>
</evidence>
<dbReference type="PANTHER" id="PTHR43133">
    <property type="entry name" value="RNA POLYMERASE ECF-TYPE SIGMA FACTO"/>
    <property type="match status" value="1"/>
</dbReference>
<dbReference type="SUPFAM" id="SSF88946">
    <property type="entry name" value="Sigma2 domain of RNA polymerase sigma factors"/>
    <property type="match status" value="1"/>
</dbReference>
<dbReference type="InterPro" id="IPR039425">
    <property type="entry name" value="RNA_pol_sigma-70-like"/>
</dbReference>
<dbReference type="PANTHER" id="PTHR43133:SF60">
    <property type="entry name" value="RNA POLYMERASE SIGMA FACTOR SIGV"/>
    <property type="match status" value="1"/>
</dbReference>
<keyword evidence="4" id="KW-0804">Transcription</keyword>
<evidence type="ECO:0000256" key="3">
    <source>
        <dbReference type="ARBA" id="ARBA00023082"/>
    </source>
</evidence>
<dbReference type="Pfam" id="PF04542">
    <property type="entry name" value="Sigma70_r2"/>
    <property type="match status" value="1"/>
</dbReference>
<accession>A0AAU8NEN7</accession>
<reference evidence="7" key="1">
    <citation type="submission" date="2024-05" db="EMBL/GenBank/DDBJ databases">
        <title>Draft genome assemblies of 36 bacteria isolated from hibernating arctic ground squirrels.</title>
        <authorList>
            <person name="McKee H."/>
            <person name="Mullen L."/>
            <person name="Drown D.M."/>
            <person name="Duddleston K.N."/>
        </authorList>
    </citation>
    <scope>NUCLEOTIDE SEQUENCE</scope>
    <source>
        <strain evidence="7">AN1007</strain>
    </source>
</reference>
<name>A0AAU8NEN7_9BACL</name>
<evidence type="ECO:0000256" key="1">
    <source>
        <dbReference type="ARBA" id="ARBA00010641"/>
    </source>
</evidence>
<dbReference type="EMBL" id="CP159992">
    <property type="protein sequence ID" value="XCP95495.1"/>
    <property type="molecule type" value="Genomic_DNA"/>
</dbReference>
<dbReference type="InterPro" id="IPR013325">
    <property type="entry name" value="RNA_pol_sigma_r2"/>
</dbReference>
<evidence type="ECO:0000313" key="7">
    <source>
        <dbReference type="EMBL" id="XCP95495.1"/>
    </source>
</evidence>
<evidence type="ECO:0000259" key="5">
    <source>
        <dbReference type="Pfam" id="PF04542"/>
    </source>
</evidence>
<dbReference type="GO" id="GO:0016987">
    <property type="term" value="F:sigma factor activity"/>
    <property type="evidence" value="ECO:0007669"/>
    <property type="project" value="UniProtKB-KW"/>
</dbReference>
<comment type="similarity">
    <text evidence="1">Belongs to the sigma-70 factor family. ECF subfamily.</text>
</comment>
<dbReference type="Gene3D" id="1.10.1740.10">
    <property type="match status" value="1"/>
</dbReference>
<dbReference type="InterPro" id="IPR013324">
    <property type="entry name" value="RNA_pol_sigma_r3/r4-like"/>
</dbReference>
<feature type="domain" description="RNA polymerase sigma factor 70 region 4 type 2" evidence="6">
    <location>
        <begin position="125"/>
        <end position="176"/>
    </location>
</feature>
<evidence type="ECO:0000256" key="4">
    <source>
        <dbReference type="ARBA" id="ARBA00023163"/>
    </source>
</evidence>
<dbReference type="RefSeq" id="WP_342552741.1">
    <property type="nucleotide sequence ID" value="NZ_CP159992.1"/>
</dbReference>
<organism evidence="7">
    <name type="scientific">Paenibacillus sp. AN1007</name>
    <dbReference type="NCBI Taxonomy" id="3151385"/>
    <lineage>
        <taxon>Bacteria</taxon>
        <taxon>Bacillati</taxon>
        <taxon>Bacillota</taxon>
        <taxon>Bacilli</taxon>
        <taxon>Bacillales</taxon>
        <taxon>Paenibacillaceae</taxon>
        <taxon>Paenibacillus</taxon>
    </lineage>
</organism>
<dbReference type="GO" id="GO:0003677">
    <property type="term" value="F:DNA binding"/>
    <property type="evidence" value="ECO:0007669"/>
    <property type="project" value="InterPro"/>
</dbReference>
<dbReference type="NCBIfam" id="NF009195">
    <property type="entry name" value="PRK12543.1"/>
    <property type="match status" value="1"/>
</dbReference>